<organism evidence="3 4">
    <name type="scientific">Chiayiivirga flava</name>
    <dbReference type="NCBI Taxonomy" id="659595"/>
    <lineage>
        <taxon>Bacteria</taxon>
        <taxon>Pseudomonadati</taxon>
        <taxon>Pseudomonadota</taxon>
        <taxon>Gammaproteobacteria</taxon>
        <taxon>Lysobacterales</taxon>
        <taxon>Lysobacteraceae</taxon>
        <taxon>Chiayiivirga</taxon>
    </lineage>
</organism>
<evidence type="ECO:0000256" key="2">
    <source>
        <dbReference type="SAM" id="SignalP"/>
    </source>
</evidence>
<gene>
    <name evidence="3" type="ORF">HNQ52_002715</name>
</gene>
<keyword evidence="4" id="KW-1185">Reference proteome</keyword>
<evidence type="ECO:0000313" key="4">
    <source>
        <dbReference type="Proteomes" id="UP000521199"/>
    </source>
</evidence>
<dbReference type="AlphaFoldDB" id="A0A7W8G051"/>
<evidence type="ECO:0000256" key="1">
    <source>
        <dbReference type="SAM" id="Phobius"/>
    </source>
</evidence>
<feature type="signal peptide" evidence="2">
    <location>
        <begin position="1"/>
        <end position="22"/>
    </location>
</feature>
<proteinExistence type="predicted"/>
<protein>
    <recommendedName>
        <fullName evidence="5">IPTL-CTERM protein sorting domain-containing protein</fullName>
    </recommendedName>
</protein>
<keyword evidence="1" id="KW-1133">Transmembrane helix</keyword>
<keyword evidence="1" id="KW-0472">Membrane</keyword>
<evidence type="ECO:0000313" key="3">
    <source>
        <dbReference type="EMBL" id="MBB5209152.1"/>
    </source>
</evidence>
<keyword evidence="2" id="KW-0732">Signal</keyword>
<dbReference type="RefSeq" id="WP_183961698.1">
    <property type="nucleotide sequence ID" value="NZ_JACHHP010000005.1"/>
</dbReference>
<feature type="chain" id="PRO_5030551933" description="IPTL-CTERM protein sorting domain-containing protein" evidence="2">
    <location>
        <begin position="23"/>
        <end position="170"/>
    </location>
</feature>
<feature type="transmembrane region" description="Helical" evidence="1">
    <location>
        <begin position="133"/>
        <end position="156"/>
    </location>
</feature>
<sequence length="170" mass="17298">MNPCLRLLQVLGLMVSATAAHAAIVVTPPAPLPGQPVRIALVEQYTSAAAVTSASITRDGNGFVIEQAVEVTCALPAAPVLTSSFDVGSLAPGDYEVVANIVRTPTTPDCIVENATQEATFSIASQATASSPAIVPVSGPAGLAALATLLAMLAAFRIRHASAARRIARK</sequence>
<reference evidence="3 4" key="1">
    <citation type="submission" date="2020-08" db="EMBL/GenBank/DDBJ databases">
        <title>Genomic Encyclopedia of Type Strains, Phase IV (KMG-IV): sequencing the most valuable type-strain genomes for metagenomic binning, comparative biology and taxonomic classification.</title>
        <authorList>
            <person name="Goeker M."/>
        </authorList>
    </citation>
    <scope>NUCLEOTIDE SEQUENCE [LARGE SCALE GENOMIC DNA]</scope>
    <source>
        <strain evidence="3 4">DSM 24163</strain>
    </source>
</reference>
<comment type="caution">
    <text evidence="3">The sequence shown here is derived from an EMBL/GenBank/DDBJ whole genome shotgun (WGS) entry which is preliminary data.</text>
</comment>
<name>A0A7W8G051_9GAMM</name>
<dbReference type="Proteomes" id="UP000521199">
    <property type="component" value="Unassembled WGS sequence"/>
</dbReference>
<evidence type="ECO:0008006" key="5">
    <source>
        <dbReference type="Google" id="ProtNLM"/>
    </source>
</evidence>
<dbReference type="EMBL" id="JACHHP010000005">
    <property type="protein sequence ID" value="MBB5209152.1"/>
    <property type="molecule type" value="Genomic_DNA"/>
</dbReference>
<keyword evidence="1" id="KW-0812">Transmembrane</keyword>
<accession>A0A7W8G051</accession>